<dbReference type="InterPro" id="IPR013785">
    <property type="entry name" value="Aldolase_TIM"/>
</dbReference>
<name>A0A6A6LIM6_HEVBR</name>
<gene>
    <name evidence="1" type="ORF">GH714_022280</name>
</gene>
<evidence type="ECO:0000313" key="2">
    <source>
        <dbReference type="Proteomes" id="UP000467840"/>
    </source>
</evidence>
<sequence>MLVKSSRHSQFGDGKSVSMGHFVEALTFEATGVDYIDDSELLEFQRSVHRDNGRCSHTLDDETCGTWLGLVTLLRRLGMLGQ</sequence>
<accession>A0A6A6LIM6</accession>
<protein>
    <submittedName>
        <fullName evidence="1">Uncharacterized protein</fullName>
    </submittedName>
</protein>
<keyword evidence="2" id="KW-1185">Reference proteome</keyword>
<comment type="caution">
    <text evidence="1">The sequence shown here is derived from an EMBL/GenBank/DDBJ whole genome shotgun (WGS) entry which is preliminary data.</text>
</comment>
<reference evidence="1 2" key="1">
    <citation type="journal article" date="2020" name="Mol. Plant">
        <title>The Chromosome-Based Rubber Tree Genome Provides New Insights into Spurge Genome Evolution and Rubber Biosynthesis.</title>
        <authorList>
            <person name="Liu J."/>
            <person name="Shi C."/>
            <person name="Shi C.C."/>
            <person name="Li W."/>
            <person name="Zhang Q.J."/>
            <person name="Zhang Y."/>
            <person name="Li K."/>
            <person name="Lu H.F."/>
            <person name="Shi C."/>
            <person name="Zhu S.T."/>
            <person name="Xiao Z.Y."/>
            <person name="Nan H."/>
            <person name="Yue Y."/>
            <person name="Zhu X.G."/>
            <person name="Wu Y."/>
            <person name="Hong X.N."/>
            <person name="Fan G.Y."/>
            <person name="Tong Y."/>
            <person name="Zhang D."/>
            <person name="Mao C.L."/>
            <person name="Liu Y.L."/>
            <person name="Hao S.J."/>
            <person name="Liu W.Q."/>
            <person name="Lv M.Q."/>
            <person name="Zhang H.B."/>
            <person name="Liu Y."/>
            <person name="Hu-Tang G.R."/>
            <person name="Wang J.P."/>
            <person name="Wang J.H."/>
            <person name="Sun Y.H."/>
            <person name="Ni S.B."/>
            <person name="Chen W.B."/>
            <person name="Zhang X.C."/>
            <person name="Jiao Y.N."/>
            <person name="Eichler E.E."/>
            <person name="Li G.H."/>
            <person name="Liu X."/>
            <person name="Gao L.Z."/>
        </authorList>
    </citation>
    <scope>NUCLEOTIDE SEQUENCE [LARGE SCALE GENOMIC DNA]</scope>
    <source>
        <strain evidence="2">cv. GT1</strain>
        <tissue evidence="1">Leaf</tissue>
    </source>
</reference>
<evidence type="ECO:0000313" key="1">
    <source>
        <dbReference type="EMBL" id="KAF2301272.1"/>
    </source>
</evidence>
<dbReference type="Proteomes" id="UP000467840">
    <property type="component" value="Chromosome 4"/>
</dbReference>
<dbReference type="EMBL" id="JAAGAX010000010">
    <property type="protein sequence ID" value="KAF2301272.1"/>
    <property type="molecule type" value="Genomic_DNA"/>
</dbReference>
<dbReference type="AlphaFoldDB" id="A0A6A6LIM6"/>
<proteinExistence type="predicted"/>
<dbReference type="Gene3D" id="3.20.20.70">
    <property type="entry name" value="Aldolase class I"/>
    <property type="match status" value="1"/>
</dbReference>
<organism evidence="1 2">
    <name type="scientific">Hevea brasiliensis</name>
    <name type="common">Para rubber tree</name>
    <name type="synonym">Siphonia brasiliensis</name>
    <dbReference type="NCBI Taxonomy" id="3981"/>
    <lineage>
        <taxon>Eukaryota</taxon>
        <taxon>Viridiplantae</taxon>
        <taxon>Streptophyta</taxon>
        <taxon>Embryophyta</taxon>
        <taxon>Tracheophyta</taxon>
        <taxon>Spermatophyta</taxon>
        <taxon>Magnoliopsida</taxon>
        <taxon>eudicotyledons</taxon>
        <taxon>Gunneridae</taxon>
        <taxon>Pentapetalae</taxon>
        <taxon>rosids</taxon>
        <taxon>fabids</taxon>
        <taxon>Malpighiales</taxon>
        <taxon>Euphorbiaceae</taxon>
        <taxon>Crotonoideae</taxon>
        <taxon>Micrandreae</taxon>
        <taxon>Hevea</taxon>
    </lineage>
</organism>